<protein>
    <submittedName>
        <fullName evidence="13">Cyclic nucleotide-binding domain-containing protein</fullName>
    </submittedName>
</protein>
<dbReference type="PANTHER" id="PTHR45638">
    <property type="entry name" value="CYCLIC NUCLEOTIDE-GATED CATION CHANNEL SUBUNIT A"/>
    <property type="match status" value="1"/>
</dbReference>
<dbReference type="CDD" id="cd00038">
    <property type="entry name" value="CAP_ED"/>
    <property type="match status" value="1"/>
</dbReference>
<keyword evidence="4 9" id="KW-1133">Transmembrane helix</keyword>
<evidence type="ECO:0000256" key="8">
    <source>
        <dbReference type="ARBA" id="ARBA00023303"/>
    </source>
</evidence>
<dbReference type="Gene3D" id="2.60.120.10">
    <property type="entry name" value="Jelly Rolls"/>
    <property type="match status" value="1"/>
</dbReference>
<reference evidence="13" key="1">
    <citation type="submission" date="2016-06" db="UniProtKB">
        <authorList>
            <consortium name="WormBaseParasite"/>
        </authorList>
    </citation>
    <scope>IDENTIFICATION</scope>
</reference>
<comment type="subcellular location">
    <subcellularLocation>
        <location evidence="1">Membrane</location>
        <topology evidence="1">Multi-pass membrane protein</topology>
    </subcellularLocation>
</comment>
<evidence type="ECO:0000256" key="1">
    <source>
        <dbReference type="ARBA" id="ARBA00004141"/>
    </source>
</evidence>
<dbReference type="GO" id="GO:0005886">
    <property type="term" value="C:plasma membrane"/>
    <property type="evidence" value="ECO:0007669"/>
    <property type="project" value="TreeGrafter"/>
</dbReference>
<dbReference type="AlphaFoldDB" id="A0A182E527"/>
<evidence type="ECO:0000313" key="13">
    <source>
        <dbReference type="WBParaSite" id="nOo.2.0.1.t03101-RA"/>
    </source>
</evidence>
<name>A0A182E527_ONCOC</name>
<dbReference type="PROSITE" id="PS50042">
    <property type="entry name" value="CNMP_BINDING_3"/>
    <property type="match status" value="1"/>
</dbReference>
<dbReference type="GO" id="GO:0030553">
    <property type="term" value="F:cGMP binding"/>
    <property type="evidence" value="ECO:0007669"/>
    <property type="project" value="TreeGrafter"/>
</dbReference>
<proteinExistence type="predicted"/>
<sequence length="86" mass="9947">MYIVKRGKLQVVADDGIKIFATLQEGAVFGELSILNIAGSKNGNRRTANVRSVGYTDLFFCFFLLIFLDWVFVLLLWLLVIFWFFF</sequence>
<evidence type="ECO:0000256" key="5">
    <source>
        <dbReference type="ARBA" id="ARBA00023065"/>
    </source>
</evidence>
<gene>
    <name evidence="11" type="ORF">NOO_LOCUS3101</name>
</gene>
<dbReference type="SUPFAM" id="SSF51206">
    <property type="entry name" value="cAMP-binding domain-like"/>
    <property type="match status" value="1"/>
</dbReference>
<keyword evidence="7" id="KW-1071">Ligand-gated ion channel</keyword>
<dbReference type="STRING" id="42157.A0A182E527"/>
<dbReference type="GO" id="GO:0005222">
    <property type="term" value="F:intracellularly cAMP-activated cation channel activity"/>
    <property type="evidence" value="ECO:0007669"/>
    <property type="project" value="TreeGrafter"/>
</dbReference>
<dbReference type="InterPro" id="IPR014710">
    <property type="entry name" value="RmlC-like_jellyroll"/>
</dbReference>
<dbReference type="InterPro" id="IPR018490">
    <property type="entry name" value="cNMP-bd_dom_sf"/>
</dbReference>
<evidence type="ECO:0000256" key="6">
    <source>
        <dbReference type="ARBA" id="ARBA00023136"/>
    </source>
</evidence>
<keyword evidence="12" id="KW-1185">Reference proteome</keyword>
<evidence type="ECO:0000256" key="2">
    <source>
        <dbReference type="ARBA" id="ARBA00022448"/>
    </source>
</evidence>
<evidence type="ECO:0000256" key="9">
    <source>
        <dbReference type="SAM" id="Phobius"/>
    </source>
</evidence>
<keyword evidence="6 9" id="KW-0472">Membrane</keyword>
<dbReference type="Pfam" id="PF00027">
    <property type="entry name" value="cNMP_binding"/>
    <property type="match status" value="1"/>
</dbReference>
<dbReference type="WBParaSite" id="nOo.2.0.1.t03101-RA">
    <property type="protein sequence ID" value="nOo.2.0.1.t03101-RA"/>
    <property type="gene ID" value="nOo.2.0.1.g03101"/>
</dbReference>
<dbReference type="InterPro" id="IPR018488">
    <property type="entry name" value="cNMP-bd_CS"/>
</dbReference>
<evidence type="ECO:0000313" key="12">
    <source>
        <dbReference type="Proteomes" id="UP000271087"/>
    </source>
</evidence>
<dbReference type="PROSITE" id="PS00889">
    <property type="entry name" value="CNMP_BINDING_2"/>
    <property type="match status" value="1"/>
</dbReference>
<dbReference type="GO" id="GO:0044877">
    <property type="term" value="F:protein-containing complex binding"/>
    <property type="evidence" value="ECO:0007669"/>
    <property type="project" value="TreeGrafter"/>
</dbReference>
<evidence type="ECO:0000256" key="4">
    <source>
        <dbReference type="ARBA" id="ARBA00022989"/>
    </source>
</evidence>
<evidence type="ECO:0000256" key="7">
    <source>
        <dbReference type="ARBA" id="ARBA00023286"/>
    </source>
</evidence>
<keyword evidence="2" id="KW-0813">Transport</keyword>
<dbReference type="OrthoDB" id="421226at2759"/>
<feature type="transmembrane region" description="Helical" evidence="9">
    <location>
        <begin position="58"/>
        <end position="85"/>
    </location>
</feature>
<dbReference type="PANTHER" id="PTHR45638:SF11">
    <property type="entry name" value="CYCLIC NUCLEOTIDE-GATED CATION CHANNEL SUBUNIT A"/>
    <property type="match status" value="1"/>
</dbReference>
<dbReference type="InterPro" id="IPR050866">
    <property type="entry name" value="CNG_cation_channel"/>
</dbReference>
<organism evidence="13">
    <name type="scientific">Onchocerca ochengi</name>
    <name type="common">Filarial nematode worm</name>
    <dbReference type="NCBI Taxonomy" id="42157"/>
    <lineage>
        <taxon>Eukaryota</taxon>
        <taxon>Metazoa</taxon>
        <taxon>Ecdysozoa</taxon>
        <taxon>Nematoda</taxon>
        <taxon>Chromadorea</taxon>
        <taxon>Rhabditida</taxon>
        <taxon>Spirurina</taxon>
        <taxon>Spiruromorpha</taxon>
        <taxon>Filarioidea</taxon>
        <taxon>Onchocercidae</taxon>
        <taxon>Onchocerca</taxon>
    </lineage>
</organism>
<evidence type="ECO:0000256" key="3">
    <source>
        <dbReference type="ARBA" id="ARBA00022692"/>
    </source>
</evidence>
<dbReference type="EMBL" id="UYRW01000558">
    <property type="protein sequence ID" value="VDK67951.1"/>
    <property type="molecule type" value="Genomic_DNA"/>
</dbReference>
<reference evidence="11 12" key="2">
    <citation type="submission" date="2018-08" db="EMBL/GenBank/DDBJ databases">
        <authorList>
            <person name="Laetsch R D."/>
            <person name="Stevens L."/>
            <person name="Kumar S."/>
            <person name="Blaxter L. M."/>
        </authorList>
    </citation>
    <scope>NUCLEOTIDE SEQUENCE [LARGE SCALE GENOMIC DNA]</scope>
</reference>
<feature type="domain" description="Cyclic nucleotide-binding" evidence="10">
    <location>
        <begin position="1"/>
        <end position="59"/>
    </location>
</feature>
<accession>A0A182E527</accession>
<keyword evidence="8" id="KW-0407">Ion channel</keyword>
<keyword evidence="5" id="KW-0406">Ion transport</keyword>
<evidence type="ECO:0000313" key="11">
    <source>
        <dbReference type="EMBL" id="VDK67951.1"/>
    </source>
</evidence>
<dbReference type="Proteomes" id="UP000271087">
    <property type="component" value="Unassembled WGS sequence"/>
</dbReference>
<keyword evidence="3 9" id="KW-0812">Transmembrane</keyword>
<evidence type="ECO:0000259" key="10">
    <source>
        <dbReference type="PROSITE" id="PS50042"/>
    </source>
</evidence>
<dbReference type="InterPro" id="IPR000595">
    <property type="entry name" value="cNMP-bd_dom"/>
</dbReference>
<dbReference type="GO" id="GO:0005223">
    <property type="term" value="F:intracellularly cGMP-activated cation channel activity"/>
    <property type="evidence" value="ECO:0007669"/>
    <property type="project" value="TreeGrafter"/>
</dbReference>
<dbReference type="GO" id="GO:0017071">
    <property type="term" value="C:intracellular cyclic nucleotide activated cation channel complex"/>
    <property type="evidence" value="ECO:0007669"/>
    <property type="project" value="TreeGrafter"/>
</dbReference>